<evidence type="ECO:0000256" key="1">
    <source>
        <dbReference type="SAM" id="MobiDB-lite"/>
    </source>
</evidence>
<keyword evidence="2" id="KW-0472">Membrane</keyword>
<feature type="transmembrane region" description="Helical" evidence="2">
    <location>
        <begin position="497"/>
        <end position="519"/>
    </location>
</feature>
<feature type="region of interest" description="Disordered" evidence="1">
    <location>
        <begin position="1"/>
        <end position="72"/>
    </location>
</feature>
<keyword evidence="2" id="KW-1133">Transmembrane helix</keyword>
<name>A0AAD3DQD4_9CHLO</name>
<feature type="region of interest" description="Disordered" evidence="1">
    <location>
        <begin position="113"/>
        <end position="139"/>
    </location>
</feature>
<feature type="region of interest" description="Disordered" evidence="1">
    <location>
        <begin position="426"/>
        <end position="445"/>
    </location>
</feature>
<feature type="region of interest" description="Disordered" evidence="1">
    <location>
        <begin position="170"/>
        <end position="215"/>
    </location>
</feature>
<feature type="compositionally biased region" description="Polar residues" evidence="1">
    <location>
        <begin position="129"/>
        <end position="139"/>
    </location>
</feature>
<accession>A0AAD3DQD4</accession>
<organism evidence="3 4">
    <name type="scientific">Astrephomene gubernaculifera</name>
    <dbReference type="NCBI Taxonomy" id="47775"/>
    <lineage>
        <taxon>Eukaryota</taxon>
        <taxon>Viridiplantae</taxon>
        <taxon>Chlorophyta</taxon>
        <taxon>core chlorophytes</taxon>
        <taxon>Chlorophyceae</taxon>
        <taxon>CS clade</taxon>
        <taxon>Chlamydomonadales</taxon>
        <taxon>Astrephomenaceae</taxon>
        <taxon>Astrephomene</taxon>
    </lineage>
</organism>
<feature type="region of interest" description="Disordered" evidence="1">
    <location>
        <begin position="246"/>
        <end position="352"/>
    </location>
</feature>
<protein>
    <submittedName>
        <fullName evidence="3">Uncharacterized protein</fullName>
    </submittedName>
</protein>
<comment type="caution">
    <text evidence="3">The sequence shown here is derived from an EMBL/GenBank/DDBJ whole genome shotgun (WGS) entry which is preliminary data.</text>
</comment>
<feature type="compositionally biased region" description="Polar residues" evidence="1">
    <location>
        <begin position="204"/>
        <end position="215"/>
    </location>
</feature>
<evidence type="ECO:0000256" key="2">
    <source>
        <dbReference type="SAM" id="Phobius"/>
    </source>
</evidence>
<feature type="compositionally biased region" description="Basic residues" evidence="1">
    <location>
        <begin position="119"/>
        <end position="128"/>
    </location>
</feature>
<gene>
    <name evidence="3" type="ORF">Agub_g5125</name>
</gene>
<feature type="compositionally biased region" description="Low complexity" evidence="1">
    <location>
        <begin position="191"/>
        <end position="203"/>
    </location>
</feature>
<feature type="compositionally biased region" description="Low complexity" evidence="1">
    <location>
        <begin position="246"/>
        <end position="261"/>
    </location>
</feature>
<feature type="compositionally biased region" description="Low complexity" evidence="1">
    <location>
        <begin position="332"/>
        <end position="352"/>
    </location>
</feature>
<dbReference type="Proteomes" id="UP001054857">
    <property type="component" value="Unassembled WGS sequence"/>
</dbReference>
<dbReference type="AlphaFoldDB" id="A0AAD3DQD4"/>
<proteinExistence type="predicted"/>
<feature type="compositionally biased region" description="Basic and acidic residues" evidence="1">
    <location>
        <begin position="303"/>
        <end position="312"/>
    </location>
</feature>
<feature type="compositionally biased region" description="Low complexity" evidence="1">
    <location>
        <begin position="9"/>
        <end position="19"/>
    </location>
</feature>
<keyword evidence="2" id="KW-0812">Transmembrane</keyword>
<sequence length="529" mass="54365">MGTGGGSSSGQKGTPTSSGRDTATTRTRNQHPGVRPACMANVVAASQAQSEATSLRTQPSEPSSLRVHRRSPSVDLISSNPIADTDMATCMGAEDLGTARPVPAVTIALAGSMSPRPLPARHGHRRNRSSPSGCTSSLDTATATAVGAAPSTLANIRGYASMRHPLADEEGAEGEVVRPGAPEGGSTQGPAACSRSSSLASESVDPQGQAALSQAPSLTVHELTTIEQAEWEQATGVVVVRTVTAHASGGSSSAATRTDGGCAVSSKAGPQDRALPPVKGRLPAESSGTDFPSFHPPQPQPEPEPRPCHRPSDSFCTDMPTASGSQNHAEGHSSPSHTTSTSAYSRRSQRSHSFSFDVEGLLPAQGRGSPAAMVDRGNNSSSGSVAAAPRLASTAAAAAAMAHGATRGGRSGTEVHAAAASLRSMAAASTGDGRPPLYRLKPSGRQSQRMAHLEAVAGAERNGREDGWLDEGGAEARSSTACSPEAQRRRLLTSEDVVLRVYAMCVTVLMALLAVAWMAPRWQLNGWQM</sequence>
<reference evidence="3 4" key="1">
    <citation type="journal article" date="2021" name="Sci. Rep.">
        <title>Genome sequencing of the multicellular alga Astrephomene provides insights into convergent evolution of germ-soma differentiation.</title>
        <authorList>
            <person name="Yamashita S."/>
            <person name="Yamamoto K."/>
            <person name="Matsuzaki R."/>
            <person name="Suzuki S."/>
            <person name="Yamaguchi H."/>
            <person name="Hirooka S."/>
            <person name="Minakuchi Y."/>
            <person name="Miyagishima S."/>
            <person name="Kawachi M."/>
            <person name="Toyoda A."/>
            <person name="Nozaki H."/>
        </authorList>
    </citation>
    <scope>NUCLEOTIDE SEQUENCE [LARGE SCALE GENOMIC DNA]</scope>
    <source>
        <strain evidence="3 4">NIES-4017</strain>
    </source>
</reference>
<feature type="compositionally biased region" description="Polar residues" evidence="1">
    <location>
        <begin position="44"/>
        <end position="63"/>
    </location>
</feature>
<keyword evidence="4" id="KW-1185">Reference proteome</keyword>
<feature type="compositionally biased region" description="Low complexity" evidence="1">
    <location>
        <begin position="377"/>
        <end position="386"/>
    </location>
</feature>
<evidence type="ECO:0000313" key="4">
    <source>
        <dbReference type="Proteomes" id="UP001054857"/>
    </source>
</evidence>
<evidence type="ECO:0000313" key="3">
    <source>
        <dbReference type="EMBL" id="GFR43981.1"/>
    </source>
</evidence>
<dbReference type="EMBL" id="BMAR01000006">
    <property type="protein sequence ID" value="GFR43981.1"/>
    <property type="molecule type" value="Genomic_DNA"/>
</dbReference>
<feature type="region of interest" description="Disordered" evidence="1">
    <location>
        <begin position="367"/>
        <end position="386"/>
    </location>
</feature>